<feature type="binding site" evidence="11">
    <location>
        <position position="52"/>
    </location>
    <ligand>
        <name>NADPH</name>
        <dbReference type="ChEBI" id="CHEBI:57783"/>
    </ligand>
</feature>
<dbReference type="InterPro" id="IPR036291">
    <property type="entry name" value="NAD(P)-bd_dom_sf"/>
</dbReference>
<comment type="similarity">
    <text evidence="2 9 12">Belongs to the pyrroline-5-carboxylate reductase family.</text>
</comment>
<dbReference type="HAMAP" id="MF_01925">
    <property type="entry name" value="P5C_reductase"/>
    <property type="match status" value="1"/>
</dbReference>
<dbReference type="OrthoDB" id="9805754at2"/>
<evidence type="ECO:0000256" key="3">
    <source>
        <dbReference type="ARBA" id="ARBA00022490"/>
    </source>
</evidence>
<dbReference type="PANTHER" id="PTHR11645:SF0">
    <property type="entry name" value="PYRROLINE-5-CARBOXYLATE REDUCTASE 3"/>
    <property type="match status" value="1"/>
</dbReference>
<dbReference type="InterPro" id="IPR028939">
    <property type="entry name" value="P5C_Rdtase_cat_N"/>
</dbReference>
<dbReference type="EC" id="1.5.1.2" evidence="9 10"/>
<dbReference type="NCBIfam" id="TIGR00112">
    <property type="entry name" value="proC"/>
    <property type="match status" value="1"/>
</dbReference>
<organism evidence="15 16">
    <name type="scientific">Anaerosphaera multitolerans</name>
    <dbReference type="NCBI Taxonomy" id="2487351"/>
    <lineage>
        <taxon>Bacteria</taxon>
        <taxon>Bacillati</taxon>
        <taxon>Bacillota</taxon>
        <taxon>Tissierellia</taxon>
        <taxon>Tissierellales</taxon>
        <taxon>Peptoniphilaceae</taxon>
        <taxon>Anaerosphaera</taxon>
    </lineage>
</organism>
<evidence type="ECO:0000313" key="15">
    <source>
        <dbReference type="EMBL" id="RVU55730.1"/>
    </source>
</evidence>
<dbReference type="GO" id="GO:0005737">
    <property type="term" value="C:cytoplasm"/>
    <property type="evidence" value="ECO:0007669"/>
    <property type="project" value="UniProtKB-SubCell"/>
</dbReference>
<evidence type="ECO:0000256" key="8">
    <source>
        <dbReference type="ARBA" id="ARBA00058118"/>
    </source>
</evidence>
<evidence type="ECO:0000256" key="2">
    <source>
        <dbReference type="ARBA" id="ARBA00005525"/>
    </source>
</evidence>
<dbReference type="Pfam" id="PF14748">
    <property type="entry name" value="P5CR_dimer"/>
    <property type="match status" value="1"/>
</dbReference>
<dbReference type="AlphaFoldDB" id="A0A437S9C8"/>
<dbReference type="InterPro" id="IPR029036">
    <property type="entry name" value="P5CR_dimer"/>
</dbReference>
<evidence type="ECO:0000256" key="11">
    <source>
        <dbReference type="PIRSR" id="PIRSR000193-1"/>
    </source>
</evidence>
<keyword evidence="4 9" id="KW-0028">Amino-acid biosynthesis</keyword>
<dbReference type="InterPro" id="IPR000304">
    <property type="entry name" value="Pyrroline-COOH_reductase"/>
</dbReference>
<dbReference type="Proteomes" id="UP000288812">
    <property type="component" value="Unassembled WGS sequence"/>
</dbReference>
<proteinExistence type="inferred from homology"/>
<dbReference type="Pfam" id="PF03807">
    <property type="entry name" value="F420_oxidored"/>
    <property type="match status" value="1"/>
</dbReference>
<dbReference type="PIRSF" id="PIRSF000193">
    <property type="entry name" value="Pyrrol-5-carb_rd"/>
    <property type="match status" value="1"/>
</dbReference>
<dbReference type="PANTHER" id="PTHR11645">
    <property type="entry name" value="PYRROLINE-5-CARBOXYLATE REDUCTASE"/>
    <property type="match status" value="1"/>
</dbReference>
<feature type="binding site" evidence="11">
    <location>
        <begin position="65"/>
        <end position="68"/>
    </location>
    <ligand>
        <name>NADP(+)</name>
        <dbReference type="ChEBI" id="CHEBI:58349"/>
    </ligand>
</feature>
<keyword evidence="6 9" id="KW-0521">NADP</keyword>
<feature type="domain" description="Pyrroline-5-carboxylate reductase catalytic N-terminal" evidence="13">
    <location>
        <begin position="3"/>
        <end position="94"/>
    </location>
</feature>
<evidence type="ECO:0000313" key="16">
    <source>
        <dbReference type="Proteomes" id="UP000288812"/>
    </source>
</evidence>
<dbReference type="Gene3D" id="3.40.50.720">
    <property type="entry name" value="NAD(P)-binding Rossmann-like Domain"/>
    <property type="match status" value="1"/>
</dbReference>
<protein>
    <recommendedName>
        <fullName evidence="9 10">Pyrroline-5-carboxylate reductase</fullName>
        <shortName evidence="9">P5C reductase</shortName>
        <shortName evidence="9">P5CR</shortName>
        <ecNumber evidence="9 10">1.5.1.2</ecNumber>
    </recommendedName>
    <alternativeName>
        <fullName evidence="9">PCA reductase</fullName>
    </alternativeName>
</protein>
<evidence type="ECO:0000256" key="10">
    <source>
        <dbReference type="NCBIfam" id="TIGR00112"/>
    </source>
</evidence>
<dbReference type="EMBL" id="RLIH01000001">
    <property type="protein sequence ID" value="RVU55730.1"/>
    <property type="molecule type" value="Genomic_DNA"/>
</dbReference>
<evidence type="ECO:0000259" key="14">
    <source>
        <dbReference type="Pfam" id="PF14748"/>
    </source>
</evidence>
<evidence type="ECO:0000256" key="9">
    <source>
        <dbReference type="HAMAP-Rule" id="MF_01925"/>
    </source>
</evidence>
<dbReference type="RefSeq" id="WP_127722731.1">
    <property type="nucleotide sequence ID" value="NZ_RLIH01000001.1"/>
</dbReference>
<keyword evidence="7 9" id="KW-0560">Oxidoreductase</keyword>
<feature type="binding site" evidence="11">
    <location>
        <begin position="7"/>
        <end position="12"/>
    </location>
    <ligand>
        <name>NADP(+)</name>
        <dbReference type="ChEBI" id="CHEBI:58349"/>
    </ligand>
</feature>
<keyword evidence="5 9" id="KW-0641">Proline biosynthesis</keyword>
<keyword evidence="3 9" id="KW-0963">Cytoplasm</keyword>
<dbReference type="SUPFAM" id="SSF51735">
    <property type="entry name" value="NAD(P)-binding Rossmann-fold domains"/>
    <property type="match status" value="1"/>
</dbReference>
<accession>A0A437S9C8</accession>
<dbReference type="InterPro" id="IPR008927">
    <property type="entry name" value="6-PGluconate_DH-like_C_sf"/>
</dbReference>
<comment type="pathway">
    <text evidence="9 12">Amino-acid biosynthesis; L-proline biosynthesis; L-proline from L-glutamate 5-semialdehyde: step 1/1.</text>
</comment>
<dbReference type="GO" id="GO:0055129">
    <property type="term" value="P:L-proline biosynthetic process"/>
    <property type="evidence" value="ECO:0007669"/>
    <property type="project" value="UniProtKB-UniRule"/>
</dbReference>
<evidence type="ECO:0000256" key="5">
    <source>
        <dbReference type="ARBA" id="ARBA00022650"/>
    </source>
</evidence>
<comment type="catalytic activity">
    <reaction evidence="9 12">
        <text>L-proline + NADP(+) = (S)-1-pyrroline-5-carboxylate + NADPH + 2 H(+)</text>
        <dbReference type="Rhea" id="RHEA:14109"/>
        <dbReference type="ChEBI" id="CHEBI:15378"/>
        <dbReference type="ChEBI" id="CHEBI:17388"/>
        <dbReference type="ChEBI" id="CHEBI:57783"/>
        <dbReference type="ChEBI" id="CHEBI:58349"/>
        <dbReference type="ChEBI" id="CHEBI:60039"/>
        <dbReference type="EC" id="1.5.1.2"/>
    </reaction>
</comment>
<dbReference type="FunFam" id="3.40.50.720:FF:000190">
    <property type="entry name" value="Pyrroline-5-carboxylate reductase"/>
    <property type="match status" value="1"/>
</dbReference>
<evidence type="ECO:0000256" key="1">
    <source>
        <dbReference type="ARBA" id="ARBA00004496"/>
    </source>
</evidence>
<feature type="domain" description="Pyrroline-5-carboxylate reductase dimerisation" evidence="14">
    <location>
        <begin position="156"/>
        <end position="260"/>
    </location>
</feature>
<comment type="catalytic activity">
    <reaction evidence="9">
        <text>L-proline + NAD(+) = (S)-1-pyrroline-5-carboxylate + NADH + 2 H(+)</text>
        <dbReference type="Rhea" id="RHEA:14105"/>
        <dbReference type="ChEBI" id="CHEBI:15378"/>
        <dbReference type="ChEBI" id="CHEBI:17388"/>
        <dbReference type="ChEBI" id="CHEBI:57540"/>
        <dbReference type="ChEBI" id="CHEBI:57945"/>
        <dbReference type="ChEBI" id="CHEBI:60039"/>
        <dbReference type="EC" id="1.5.1.2"/>
    </reaction>
</comment>
<keyword evidence="16" id="KW-1185">Reference proteome</keyword>
<evidence type="ECO:0000256" key="12">
    <source>
        <dbReference type="RuleBase" id="RU003903"/>
    </source>
</evidence>
<comment type="subcellular location">
    <subcellularLocation>
        <location evidence="1 9">Cytoplasm</location>
    </subcellularLocation>
</comment>
<dbReference type="Gene3D" id="1.10.3730.10">
    <property type="entry name" value="ProC C-terminal domain-like"/>
    <property type="match status" value="1"/>
</dbReference>
<dbReference type="UniPathway" id="UPA00098">
    <property type="reaction ID" value="UER00361"/>
</dbReference>
<name>A0A437S9C8_9FIRM</name>
<comment type="function">
    <text evidence="8 9">Catalyzes the reduction of 1-pyrroline-5-carboxylate (PCA) to L-proline.</text>
</comment>
<evidence type="ECO:0000256" key="6">
    <source>
        <dbReference type="ARBA" id="ARBA00022857"/>
    </source>
</evidence>
<comment type="caution">
    <text evidence="15">The sequence shown here is derived from an EMBL/GenBank/DDBJ whole genome shotgun (WGS) entry which is preliminary data.</text>
</comment>
<gene>
    <name evidence="9 15" type="primary">proC</name>
    <name evidence="15" type="ORF">EF514_00510</name>
</gene>
<sequence>MDKIGIIGIGNMGGAIAHGLIKNGRELIISNKSPEKLSEYEKFKNVEIKKDNRDVVKDSKYIILAVKPKVYADVIDEVREVFSEDKILISIAAGFTLEKLEKLLPSRKIAMVMPNTPAMVYEGMSGICPNELLSEDERDEVKNIFNLIGRAAIISEDSFNAFSAACGSLPAYVYMFIEAAADGAVLNGLNRRDAYEFIAQSVMGSAKMVLETEKHPGELKDMVTSPGGTTIEGLKVLEERAFRGGIIEAINAAVEKSKNM</sequence>
<dbReference type="InterPro" id="IPR053790">
    <property type="entry name" value="P5CR-like_CS"/>
</dbReference>
<evidence type="ECO:0000259" key="13">
    <source>
        <dbReference type="Pfam" id="PF03807"/>
    </source>
</evidence>
<dbReference type="GO" id="GO:0004735">
    <property type="term" value="F:pyrroline-5-carboxylate reductase activity"/>
    <property type="evidence" value="ECO:0007669"/>
    <property type="project" value="UniProtKB-UniRule"/>
</dbReference>
<evidence type="ECO:0000256" key="4">
    <source>
        <dbReference type="ARBA" id="ARBA00022605"/>
    </source>
</evidence>
<evidence type="ECO:0000256" key="7">
    <source>
        <dbReference type="ARBA" id="ARBA00023002"/>
    </source>
</evidence>
<dbReference type="PROSITE" id="PS00521">
    <property type="entry name" value="P5CR"/>
    <property type="match status" value="1"/>
</dbReference>
<dbReference type="SUPFAM" id="SSF48179">
    <property type="entry name" value="6-phosphogluconate dehydrogenase C-terminal domain-like"/>
    <property type="match status" value="1"/>
</dbReference>
<reference evidence="15 16" key="1">
    <citation type="submission" date="2018-11" db="EMBL/GenBank/DDBJ databases">
        <title>Genome sequencing and assembly of Anaerosphaera sp. nov., GS7-6-2.</title>
        <authorList>
            <person name="Rettenmaier R."/>
            <person name="Liebl W."/>
            <person name="Zverlov V."/>
        </authorList>
    </citation>
    <scope>NUCLEOTIDE SEQUENCE [LARGE SCALE GENOMIC DNA]</scope>
    <source>
        <strain evidence="15 16">GS7-6-2</strain>
    </source>
</reference>
<dbReference type="FunFam" id="1.10.3730.10:FF:000001">
    <property type="entry name" value="Pyrroline-5-carboxylate reductase"/>
    <property type="match status" value="1"/>
</dbReference>